<proteinExistence type="predicted"/>
<reference evidence="2 3" key="1">
    <citation type="submission" date="2023-07" db="EMBL/GenBank/DDBJ databases">
        <title>Sorghum-associated microbial communities from plants grown in Nebraska, USA.</title>
        <authorList>
            <person name="Schachtman D."/>
        </authorList>
    </citation>
    <scope>NUCLEOTIDE SEQUENCE [LARGE SCALE GENOMIC DNA]</scope>
    <source>
        <strain evidence="2 3">3262</strain>
    </source>
</reference>
<accession>A0ABU1TDI4</accession>
<evidence type="ECO:0000313" key="2">
    <source>
        <dbReference type="EMBL" id="MDR6943461.1"/>
    </source>
</evidence>
<protein>
    <submittedName>
        <fullName evidence="2">TRAP-type C4-dicarboxylate transport system permease small subunit</fullName>
    </submittedName>
</protein>
<keyword evidence="1" id="KW-0812">Transmembrane</keyword>
<dbReference type="EMBL" id="JAVDUU010000003">
    <property type="protein sequence ID" value="MDR6943461.1"/>
    <property type="molecule type" value="Genomic_DNA"/>
</dbReference>
<evidence type="ECO:0000256" key="1">
    <source>
        <dbReference type="SAM" id="Phobius"/>
    </source>
</evidence>
<sequence>MKKILGLLITAVGILIIAGYFIFTPNHAFNPADSISGIDASAGIVYGGFVTFGIGMVIFISSLPYAGEKARNA</sequence>
<organism evidence="2 3">
    <name type="scientific">Mucilaginibacter pocheonensis</name>
    <dbReference type="NCBI Taxonomy" id="398050"/>
    <lineage>
        <taxon>Bacteria</taxon>
        <taxon>Pseudomonadati</taxon>
        <taxon>Bacteroidota</taxon>
        <taxon>Sphingobacteriia</taxon>
        <taxon>Sphingobacteriales</taxon>
        <taxon>Sphingobacteriaceae</taxon>
        <taxon>Mucilaginibacter</taxon>
    </lineage>
</organism>
<keyword evidence="3" id="KW-1185">Reference proteome</keyword>
<dbReference type="RefSeq" id="WP_310097731.1">
    <property type="nucleotide sequence ID" value="NZ_JAVDUU010000003.1"/>
</dbReference>
<keyword evidence="1" id="KW-1133">Transmembrane helix</keyword>
<evidence type="ECO:0000313" key="3">
    <source>
        <dbReference type="Proteomes" id="UP001247620"/>
    </source>
</evidence>
<comment type="caution">
    <text evidence="2">The sequence shown here is derived from an EMBL/GenBank/DDBJ whole genome shotgun (WGS) entry which is preliminary data.</text>
</comment>
<feature type="transmembrane region" description="Helical" evidence="1">
    <location>
        <begin position="43"/>
        <end position="66"/>
    </location>
</feature>
<name>A0ABU1TDI4_9SPHI</name>
<gene>
    <name evidence="2" type="ORF">J2W55_003314</name>
</gene>
<feature type="transmembrane region" description="Helical" evidence="1">
    <location>
        <begin position="5"/>
        <end position="23"/>
    </location>
</feature>
<dbReference type="Proteomes" id="UP001247620">
    <property type="component" value="Unassembled WGS sequence"/>
</dbReference>
<keyword evidence="1" id="KW-0472">Membrane</keyword>